<name>A0A645A5M3_9ZZZZ</name>
<accession>A0A645A5M3</accession>
<protein>
    <recommendedName>
        <fullName evidence="2">WG repeat-containing protein</fullName>
    </recommendedName>
</protein>
<comment type="caution">
    <text evidence="1">The sequence shown here is derived from an EMBL/GenBank/DDBJ whole genome shotgun (WGS) entry which is preliminary data.</text>
</comment>
<evidence type="ECO:0008006" key="2">
    <source>
        <dbReference type="Google" id="ProtNLM"/>
    </source>
</evidence>
<reference evidence="1" key="1">
    <citation type="submission" date="2019-08" db="EMBL/GenBank/DDBJ databases">
        <authorList>
            <person name="Kucharzyk K."/>
            <person name="Murdoch R.W."/>
            <person name="Higgins S."/>
            <person name="Loffler F."/>
        </authorList>
    </citation>
    <scope>NUCLEOTIDE SEQUENCE</scope>
</reference>
<organism evidence="1">
    <name type="scientific">bioreactor metagenome</name>
    <dbReference type="NCBI Taxonomy" id="1076179"/>
    <lineage>
        <taxon>unclassified sequences</taxon>
        <taxon>metagenomes</taxon>
        <taxon>ecological metagenomes</taxon>
    </lineage>
</organism>
<gene>
    <name evidence="1" type="ORF">SDC9_95195</name>
</gene>
<sequence>MRHAMSFRHMVITMFILSLPLAFIMPSGYAGSKTLTKETKLHPQGWTVGDQLKFKKDTVVTTNELGEVISGTLADNTFLRPLGWQQVLNDYYYSSTYAGIDPFFHHYQHFVVGKEYNTAVPSHGHLQYKGGTQVTFNESGEVISGTIAEDATIQLVKDKYGFLNFKEDNGLAFYESGAVHYGVLDEDTNLRPMGWRNNFMAEDSAGFVKFIAKKKIEFNEYGEVISGTIKEPLKWHSPDGSAVEFPANAAVHFAEQGAVSGKSAD</sequence>
<proteinExistence type="predicted"/>
<dbReference type="EMBL" id="VSSQ01012111">
    <property type="protein sequence ID" value="MPM48470.1"/>
    <property type="molecule type" value="Genomic_DNA"/>
</dbReference>
<evidence type="ECO:0000313" key="1">
    <source>
        <dbReference type="EMBL" id="MPM48470.1"/>
    </source>
</evidence>
<dbReference type="AlphaFoldDB" id="A0A645A5M3"/>